<dbReference type="EMBL" id="MW546071">
    <property type="protein sequence ID" value="QVD57605.1"/>
    <property type="molecule type" value="Genomic_DNA"/>
</dbReference>
<protein>
    <submittedName>
        <fullName evidence="2">HNH endonuclease family protein</fullName>
    </submittedName>
</protein>
<accession>A0A8E5KAR0</accession>
<sequence>MWKNSISFPRLEVTKDGRVRMWNKSWKRYVEKRHRYDKDGYSIISTRKEDGTSTSARVHRLVAEAYIPNPYNKPVVNHKNGIKDDNRVENLEWATISENTKHGYDVLGVKHANAQLILVYLDGKPFSSYDSLTLMGKTLGINRNLIRRVEKETDGYISFKWIEKPYKVHNKDFWKTSRKLNTRGSCYVVNNVYYNSAKKAMEALKVRQDVFYNRLKKDKNVYSVSIKEYLKNCQDINR</sequence>
<dbReference type="Gene3D" id="3.90.75.20">
    <property type="match status" value="1"/>
</dbReference>
<proteinExistence type="predicted"/>
<dbReference type="GO" id="GO:0004519">
    <property type="term" value="F:endonuclease activity"/>
    <property type="evidence" value="ECO:0007669"/>
    <property type="project" value="UniProtKB-KW"/>
</dbReference>
<evidence type="ECO:0000313" key="3">
    <source>
        <dbReference type="Proteomes" id="UP000676717"/>
    </source>
</evidence>
<dbReference type="Pfam" id="PF13392">
    <property type="entry name" value="HNH_3"/>
    <property type="match status" value="1"/>
</dbReference>
<evidence type="ECO:0000259" key="1">
    <source>
        <dbReference type="Pfam" id="PF13392"/>
    </source>
</evidence>
<keyword evidence="2" id="KW-0540">Nuclease</keyword>
<dbReference type="InterPro" id="IPR003615">
    <property type="entry name" value="HNH_nuc"/>
</dbReference>
<feature type="domain" description="HNH nuclease" evidence="1">
    <location>
        <begin position="57"/>
        <end position="100"/>
    </location>
</feature>
<dbReference type="SUPFAM" id="SSF54060">
    <property type="entry name" value="His-Me finger endonucleases"/>
    <property type="match status" value="1"/>
</dbReference>
<keyword evidence="2" id="KW-0255">Endonuclease</keyword>
<name>A0A8E5KAR0_9CAUD</name>
<dbReference type="Proteomes" id="UP000676717">
    <property type="component" value="Segment"/>
</dbReference>
<reference evidence="2" key="1">
    <citation type="journal article" date="2021" name="Pharmaceuticals (Basel)">
        <title>epsilon(2)-Phages Are Naturally Bred and Have a Vastly Improved Host Range in Staphylococcus aureus over Wild Type Phages.</title>
        <authorList>
            <person name="Saez Moreno D."/>
            <person name="Visram Z."/>
            <person name="Mutti M."/>
            <person name="Restrepo-Cordoba M."/>
            <person name="Hartmann S."/>
            <person name="Kremers A.I."/>
            <person name="Tisakova L."/>
            <person name="Schertler S."/>
            <person name="Wittmann J."/>
            <person name="Kalali B."/>
            <person name="Monecke S."/>
            <person name="Ehricht R."/>
            <person name="Resch G."/>
            <person name="Corsini L."/>
        </authorList>
    </citation>
    <scope>NUCLEOTIDE SEQUENCE</scope>
</reference>
<dbReference type="InterPro" id="IPR044925">
    <property type="entry name" value="His-Me_finger_sf"/>
</dbReference>
<keyword evidence="2" id="KW-0378">Hydrolase</keyword>
<organism evidence="2 3">
    <name type="scientific">Staphylococcus phage PM56</name>
    <dbReference type="NCBI Taxonomy" id="2834980"/>
    <lineage>
        <taxon>Viruses</taxon>
        <taxon>Duplodnaviria</taxon>
        <taxon>Heunggongvirae</taxon>
        <taxon>Uroviricota</taxon>
        <taxon>Caudoviricetes</taxon>
        <taxon>Herelleviridae</taxon>
        <taxon>Twortvirinae</taxon>
        <taxon>Silviavirus</taxon>
        <taxon>Silviavirus remus</taxon>
    </lineage>
</organism>
<evidence type="ECO:0000313" key="2">
    <source>
        <dbReference type="EMBL" id="QVD57605.1"/>
    </source>
</evidence>
<gene>
    <name evidence="2" type="ORF">PM56_060</name>
</gene>